<gene>
    <name evidence="22" type="ORF">CTAYLR_002467</name>
</gene>
<dbReference type="Gene3D" id="3.30.40.10">
    <property type="entry name" value="Zinc/RING finger domain, C3HC4 (zinc finger)"/>
    <property type="match status" value="5"/>
</dbReference>
<evidence type="ECO:0000256" key="8">
    <source>
        <dbReference type="ARBA" id="ARBA00022833"/>
    </source>
</evidence>
<keyword evidence="13" id="KW-0539">Nucleus</keyword>
<dbReference type="InterPro" id="IPR001214">
    <property type="entry name" value="SET_dom"/>
</dbReference>
<feature type="compositionally biased region" description="Acidic residues" evidence="16">
    <location>
        <begin position="1223"/>
        <end position="1233"/>
    </location>
</feature>
<dbReference type="PRINTS" id="PR00503">
    <property type="entry name" value="BROMODOMAIN"/>
</dbReference>
<keyword evidence="7 15" id="KW-0863">Zinc-finger</keyword>
<evidence type="ECO:0000256" key="5">
    <source>
        <dbReference type="ARBA" id="ARBA00022723"/>
    </source>
</evidence>
<feature type="compositionally biased region" description="Acidic residues" evidence="16">
    <location>
        <begin position="1534"/>
        <end position="1543"/>
    </location>
</feature>
<feature type="compositionally biased region" description="Polar residues" evidence="16">
    <location>
        <begin position="1631"/>
        <end position="1642"/>
    </location>
</feature>
<dbReference type="InterPro" id="IPR019787">
    <property type="entry name" value="Znf_PHD-finger"/>
</dbReference>
<dbReference type="Proteomes" id="UP001230188">
    <property type="component" value="Unassembled WGS sequence"/>
</dbReference>
<evidence type="ECO:0000256" key="3">
    <source>
        <dbReference type="ARBA" id="ARBA00022679"/>
    </source>
</evidence>
<evidence type="ECO:0000256" key="2">
    <source>
        <dbReference type="ARBA" id="ARBA00022603"/>
    </source>
</evidence>
<feature type="domain" description="SET" evidence="19">
    <location>
        <begin position="1774"/>
        <end position="1892"/>
    </location>
</feature>
<feature type="compositionally biased region" description="Low complexity" evidence="16">
    <location>
        <begin position="1575"/>
        <end position="1598"/>
    </location>
</feature>
<dbReference type="SUPFAM" id="SSF47370">
    <property type="entry name" value="Bromodomain"/>
    <property type="match status" value="1"/>
</dbReference>
<keyword evidence="8" id="KW-0862">Zinc</keyword>
<evidence type="ECO:0000259" key="21">
    <source>
        <dbReference type="PROSITE" id="PS51805"/>
    </source>
</evidence>
<comment type="caution">
    <text evidence="22">The sequence shown here is derived from an EMBL/GenBank/DDBJ whole genome shotgun (WGS) entry which is preliminary data.</text>
</comment>
<dbReference type="Gene3D" id="2.170.270.10">
    <property type="entry name" value="SET domain"/>
    <property type="match status" value="1"/>
</dbReference>
<name>A0AAD7UP38_9STRA</name>
<accession>A0AAD7UP38</accession>
<dbReference type="PROSITE" id="PS51542">
    <property type="entry name" value="FYRN"/>
    <property type="match status" value="1"/>
</dbReference>
<evidence type="ECO:0000256" key="12">
    <source>
        <dbReference type="ARBA" id="ARBA00023163"/>
    </source>
</evidence>
<feature type="domain" description="PHD-type" evidence="21">
    <location>
        <begin position="968"/>
        <end position="1075"/>
    </location>
</feature>
<evidence type="ECO:0000256" key="6">
    <source>
        <dbReference type="ARBA" id="ARBA00022737"/>
    </source>
</evidence>
<dbReference type="Gene3D" id="3.30.160.360">
    <property type="match status" value="1"/>
</dbReference>
<feature type="domain" description="Post-SET" evidence="20">
    <location>
        <begin position="1898"/>
        <end position="1914"/>
    </location>
</feature>
<dbReference type="SUPFAM" id="SSF63748">
    <property type="entry name" value="Tudor/PWWP/MBT"/>
    <property type="match status" value="1"/>
</dbReference>
<dbReference type="Gene3D" id="2.30.30.140">
    <property type="match status" value="1"/>
</dbReference>
<evidence type="ECO:0008006" key="24">
    <source>
        <dbReference type="Google" id="ProtNLM"/>
    </source>
</evidence>
<evidence type="ECO:0000256" key="7">
    <source>
        <dbReference type="ARBA" id="ARBA00022771"/>
    </source>
</evidence>
<dbReference type="Gene3D" id="1.20.920.10">
    <property type="entry name" value="Bromodomain-like"/>
    <property type="match status" value="1"/>
</dbReference>
<dbReference type="GO" id="GO:0032259">
    <property type="term" value="P:methylation"/>
    <property type="evidence" value="ECO:0007669"/>
    <property type="project" value="UniProtKB-KW"/>
</dbReference>
<keyword evidence="23" id="KW-1185">Reference proteome</keyword>
<keyword evidence="10" id="KW-0805">Transcription regulation</keyword>
<dbReference type="InterPro" id="IPR011011">
    <property type="entry name" value="Znf_FYVE_PHD"/>
</dbReference>
<dbReference type="InterPro" id="IPR034732">
    <property type="entry name" value="EPHD"/>
</dbReference>
<organism evidence="22 23">
    <name type="scientific">Chrysophaeum taylorii</name>
    <dbReference type="NCBI Taxonomy" id="2483200"/>
    <lineage>
        <taxon>Eukaryota</taxon>
        <taxon>Sar</taxon>
        <taxon>Stramenopiles</taxon>
        <taxon>Ochrophyta</taxon>
        <taxon>Pelagophyceae</taxon>
        <taxon>Pelagomonadales</taxon>
        <taxon>Pelagomonadaceae</taxon>
        <taxon>Chrysophaeum</taxon>
    </lineage>
</organism>
<dbReference type="GO" id="GO:0140938">
    <property type="term" value="F:histone H3 methyltransferase activity"/>
    <property type="evidence" value="ECO:0007669"/>
    <property type="project" value="UniProtKB-ARBA"/>
</dbReference>
<dbReference type="SUPFAM" id="SSF57903">
    <property type="entry name" value="FYVE/PHD zinc finger"/>
    <property type="match status" value="4"/>
</dbReference>
<evidence type="ECO:0000256" key="14">
    <source>
        <dbReference type="PROSITE-ProRule" id="PRU00035"/>
    </source>
</evidence>
<dbReference type="PROSITE" id="PS51805">
    <property type="entry name" value="EPHD"/>
    <property type="match status" value="1"/>
</dbReference>
<dbReference type="CDD" id="cd10518">
    <property type="entry name" value="SET_SETD1-like"/>
    <property type="match status" value="1"/>
</dbReference>
<evidence type="ECO:0000256" key="1">
    <source>
        <dbReference type="ARBA" id="ARBA00004123"/>
    </source>
</evidence>
<evidence type="ECO:0000313" key="23">
    <source>
        <dbReference type="Proteomes" id="UP001230188"/>
    </source>
</evidence>
<proteinExistence type="predicted"/>
<dbReference type="GO" id="GO:0005634">
    <property type="term" value="C:nucleus"/>
    <property type="evidence" value="ECO:0007669"/>
    <property type="project" value="UniProtKB-SubCell"/>
</dbReference>
<dbReference type="SMART" id="SM00541">
    <property type="entry name" value="FYRN"/>
    <property type="match status" value="1"/>
</dbReference>
<dbReference type="Pfam" id="PF00628">
    <property type="entry name" value="PHD"/>
    <property type="match status" value="2"/>
</dbReference>
<dbReference type="InterPro" id="IPR001965">
    <property type="entry name" value="Znf_PHD"/>
</dbReference>
<evidence type="ECO:0000259" key="19">
    <source>
        <dbReference type="PROSITE" id="PS50280"/>
    </source>
</evidence>
<keyword evidence="11 14" id="KW-0103">Bromodomain</keyword>
<feature type="domain" description="PHD-type" evidence="18">
    <location>
        <begin position="664"/>
        <end position="731"/>
    </location>
</feature>
<keyword evidence="9" id="KW-0156">Chromatin regulator</keyword>
<dbReference type="GO" id="GO:0016279">
    <property type="term" value="F:protein-lysine N-methyltransferase activity"/>
    <property type="evidence" value="ECO:0007669"/>
    <property type="project" value="UniProtKB-ARBA"/>
</dbReference>
<dbReference type="PROSITE" id="PS50016">
    <property type="entry name" value="ZF_PHD_2"/>
    <property type="match status" value="3"/>
</dbReference>
<feature type="region of interest" description="Disordered" evidence="16">
    <location>
        <begin position="1683"/>
        <end position="1746"/>
    </location>
</feature>
<dbReference type="PANTHER" id="PTHR45888">
    <property type="entry name" value="HL01030P-RELATED"/>
    <property type="match status" value="1"/>
</dbReference>
<dbReference type="SMART" id="SM00297">
    <property type="entry name" value="BROMO"/>
    <property type="match status" value="1"/>
</dbReference>
<feature type="compositionally biased region" description="Polar residues" evidence="16">
    <location>
        <begin position="1612"/>
        <end position="1623"/>
    </location>
</feature>
<evidence type="ECO:0000256" key="11">
    <source>
        <dbReference type="ARBA" id="ARBA00023117"/>
    </source>
</evidence>
<sequence>MAPSSRRKRSSEAPPMRDLPEDSYIGCRVKHFWEGDAQWYEGRILDQVGAQTYVIRYDDGEYHEVIIDTAKELMLIGRGVYMVKQPGHCAWPALHYEMTEAAAQSNKVRGYDPSKCYAIFFQTLQYVWISRALGGAPAIAEPGAFKRSRCKRTGVLVDHFSSNVRDDPELARVLEKPGKKSETLAEAIDLAEAELQLREEQRVKWRKHKPLPPGVVVVESDEALALPTDFEEVEAPQLQQEEEEPPAKKVKLSNKCAACGRANCNEATNAARCDACANIYHLECWGGPELKKPPSTSQRGKRWLCADCLACDRCGRTQRVCGPANKVARPRLDVVNRHGEFFLPSGLLRSKGTKVAFARPDGKGYLCRECLEAYRTGKLCATCHREWDEDEPRMIKCDGPGCRLWAHAECDGLDEEAYDSIGNGTHPVFGLEFLCAAGCAVKVSTRLIAKLQEQDELLLFARPVDPTIAPTYLDVVKRPMDLATMLAKAEAGEYRSTQMLRDDTELMCANAVTFNRAGDRFWREACRFFNASTKIFESLDIDRTPQQANSEEAAGQAEKQLTEGENGAAAAAAAEKPRESYIQRKSVRSAHADVIDRVRENYFSTRAKERASRDATVRKDALAGTAVKRVQRVERVPCHDPASCVAVAEVRLDKDSAARVHAWLDICLVCGSGEAVSVTDSTYEYHGPPGGEFLFCVDCGEAFHAFCAMAPIATMDAAAKLSWRCPNCKLCELCGRCKPEDESQLVYCDFCDKGYHLDCVEPPLAAAPPGRWICGLCVDCKHCDAAGQDPSRARWSSRQDACASCLVHAKTVDASRAPLGGKCAALNGCLVEEQQLGNAVVPLPGKACAYCAARFHDQCALAFLRDDDFGERACLRCVAQLGSLASGDPFVTHLGADDAAWRCAVACSRVQRRRLCAKKTGVTLTPERRRRPILRGWTEFFESWEGAPRAKMLDAVCREALGGDWTDTRQCALCKKRGDCVDAGRLVPVHDNNNSWVHINCARWSSEVYEVDRSMVKVRNAIARSRTLRCTKCGGPGATMGCCDTSCRTNYHFRCGAAAGAVCVDGVRVLCARCYAKGSELLSRVCAPAPAARQMIPPATAAAEDATPASTSPARAELSADDAAAAATGEVRPPDVAAVNGELHNNPSEDTPGNKDEDDDGENGSVEEAHGLHRVNSVPANLEETASPMDEIPGDAPSALPCVPSSDAVDEDPAPAVALLPPDDFDDDFEDDENAPRSRGDGKDSDPTKRISRVIDNVGDVAASVVVPSQLDFENAGCRHDPYEYFIKRRAKEVLAAAAAAAVAEVLAMKKKPAIKKPRAAVSKPPPLEEVEVEEITPEHAEWLDKRVRKARELGDVFRIGSLVVHDVGRIAHVGCRFHCRDRIFPLGYRATRIFWSATRPATRVAYVCEILDGAALDDDAAVSGKSQQGHHPVFRVTALDNPDAVFQSVWNPRGAVRKLHRAVDMCNAAAFRRREDGGHYSTRHHFRSYGLGDDGAGFFGLSIPALRARIEDLPNAVAAALDIKPAHTNGPVPDEEEDDDGDPLPVVQPKRLKLRPPISVVRPANGPSHNGLMTSTAPPARASPAVAAPVPAAQRAPTIAETRQTRRKRPQSTGENGDSGQQEDARPASSKRQASGSSAPTKTFKPSRRRKTSGLVNGYTFCYVQPSVGDVLGAQREVALRDADIKPNPSGCARAEPRDTTDEAARARITRSLVRAAKEQQSDDVPEARQSQAKSTTSGDALISSPSPFSGIVSALQENRDKYRRMKALPMSARLEVRRSHIHGWGLFLKRDVRKDEFIVEYLGQIVRQVVGDKREKYYDQAGFGSCYLFRLDNDLIVDATRRGNVGRFINHCCKPNAYARVVNVEAQVKKIVIIALVDLRAGDEVMYDYKFPIEDDKVPCFCGAPNCRGSMN</sequence>
<feature type="domain" description="Bromo" evidence="17">
    <location>
        <begin position="452"/>
        <end position="522"/>
    </location>
</feature>
<dbReference type="SMART" id="SM00508">
    <property type="entry name" value="PostSET"/>
    <property type="match status" value="1"/>
</dbReference>
<dbReference type="SMART" id="SM00249">
    <property type="entry name" value="PHD"/>
    <property type="match status" value="5"/>
</dbReference>
<evidence type="ECO:0000256" key="9">
    <source>
        <dbReference type="ARBA" id="ARBA00022853"/>
    </source>
</evidence>
<dbReference type="PROSITE" id="PS50868">
    <property type="entry name" value="POST_SET"/>
    <property type="match status" value="1"/>
</dbReference>
<reference evidence="22" key="1">
    <citation type="submission" date="2023-01" db="EMBL/GenBank/DDBJ databases">
        <title>Metagenome sequencing of chrysophaentin producing Chrysophaeum taylorii.</title>
        <authorList>
            <person name="Davison J."/>
            <person name="Bewley C."/>
        </authorList>
    </citation>
    <scope>NUCLEOTIDE SEQUENCE</scope>
    <source>
        <strain evidence="22">NIES-1699</strain>
    </source>
</reference>
<dbReference type="InterPro" id="IPR013083">
    <property type="entry name" value="Znf_RING/FYVE/PHD"/>
</dbReference>
<dbReference type="InterPro" id="IPR003888">
    <property type="entry name" value="FYrich_N"/>
</dbReference>
<dbReference type="InterPro" id="IPR036427">
    <property type="entry name" value="Bromodomain-like_sf"/>
</dbReference>
<feature type="region of interest" description="Disordered" evidence="16">
    <location>
        <begin position="1525"/>
        <end position="1652"/>
    </location>
</feature>
<evidence type="ECO:0000259" key="17">
    <source>
        <dbReference type="PROSITE" id="PS50014"/>
    </source>
</evidence>
<dbReference type="InterPro" id="IPR046341">
    <property type="entry name" value="SET_dom_sf"/>
</dbReference>
<feature type="compositionally biased region" description="Low complexity" evidence="16">
    <location>
        <begin position="1100"/>
        <end position="1114"/>
    </location>
</feature>
<feature type="region of interest" description="Disordered" evidence="16">
    <location>
        <begin position="544"/>
        <end position="577"/>
    </location>
</feature>
<dbReference type="PANTHER" id="PTHR45888:SF5">
    <property type="entry name" value="D4, ISOFORM A"/>
    <property type="match status" value="1"/>
</dbReference>
<dbReference type="InterPro" id="IPR003616">
    <property type="entry name" value="Post-SET_dom"/>
</dbReference>
<feature type="region of interest" description="Disordered" evidence="16">
    <location>
        <begin position="1100"/>
        <end position="1249"/>
    </location>
</feature>
<keyword evidence="3" id="KW-0808">Transferase</keyword>
<protein>
    <recommendedName>
        <fullName evidence="24">Histone-lysine N-methyltransferase</fullName>
    </recommendedName>
</protein>
<evidence type="ECO:0000256" key="16">
    <source>
        <dbReference type="SAM" id="MobiDB-lite"/>
    </source>
</evidence>
<keyword evidence="5" id="KW-0479">Metal-binding</keyword>
<feature type="compositionally biased region" description="Polar residues" evidence="16">
    <location>
        <begin position="1730"/>
        <end position="1746"/>
    </location>
</feature>
<evidence type="ECO:0000256" key="4">
    <source>
        <dbReference type="ARBA" id="ARBA00022691"/>
    </source>
</evidence>
<dbReference type="InterPro" id="IPR001487">
    <property type="entry name" value="Bromodomain"/>
</dbReference>
<evidence type="ECO:0000259" key="20">
    <source>
        <dbReference type="PROSITE" id="PS50868"/>
    </source>
</evidence>
<dbReference type="EMBL" id="JAQMWT010000057">
    <property type="protein sequence ID" value="KAJ8612113.1"/>
    <property type="molecule type" value="Genomic_DNA"/>
</dbReference>
<comment type="subcellular location">
    <subcellularLocation>
        <location evidence="1">Nucleus</location>
    </subcellularLocation>
</comment>
<evidence type="ECO:0000313" key="22">
    <source>
        <dbReference type="EMBL" id="KAJ8612113.1"/>
    </source>
</evidence>
<feature type="compositionally biased region" description="Basic and acidic residues" evidence="16">
    <location>
        <begin position="1696"/>
        <end position="1707"/>
    </location>
</feature>
<keyword evidence="12" id="KW-0804">Transcription</keyword>
<dbReference type="SMART" id="SM00317">
    <property type="entry name" value="SET"/>
    <property type="match status" value="1"/>
</dbReference>
<dbReference type="Pfam" id="PF00856">
    <property type="entry name" value="SET"/>
    <property type="match status" value="1"/>
</dbReference>
<dbReference type="Pfam" id="PF05964">
    <property type="entry name" value="FYRN"/>
    <property type="match status" value="1"/>
</dbReference>
<feature type="compositionally biased region" description="Basic and acidic residues" evidence="16">
    <location>
        <begin position="1234"/>
        <end position="1249"/>
    </location>
</feature>
<evidence type="ECO:0000256" key="13">
    <source>
        <dbReference type="ARBA" id="ARBA00023242"/>
    </source>
</evidence>
<feature type="domain" description="PHD-type" evidence="18">
    <location>
        <begin position="728"/>
        <end position="780"/>
    </location>
</feature>
<dbReference type="SUPFAM" id="SSF82199">
    <property type="entry name" value="SET domain"/>
    <property type="match status" value="1"/>
</dbReference>
<dbReference type="CDD" id="cd04369">
    <property type="entry name" value="Bromodomain"/>
    <property type="match status" value="1"/>
</dbReference>
<evidence type="ECO:0000256" key="15">
    <source>
        <dbReference type="PROSITE-ProRule" id="PRU00146"/>
    </source>
</evidence>
<dbReference type="Pfam" id="PF00439">
    <property type="entry name" value="Bromodomain"/>
    <property type="match status" value="1"/>
</dbReference>
<feature type="domain" description="PHD-type" evidence="18">
    <location>
        <begin position="253"/>
        <end position="311"/>
    </location>
</feature>
<keyword evidence="4" id="KW-0949">S-adenosyl-L-methionine</keyword>
<keyword evidence="6" id="KW-0677">Repeat</keyword>
<evidence type="ECO:0000259" key="18">
    <source>
        <dbReference type="PROSITE" id="PS50016"/>
    </source>
</evidence>
<dbReference type="PROSITE" id="PS50280">
    <property type="entry name" value="SET"/>
    <property type="match status" value="1"/>
</dbReference>
<evidence type="ECO:0000256" key="10">
    <source>
        <dbReference type="ARBA" id="ARBA00023015"/>
    </source>
</evidence>
<dbReference type="GO" id="GO:0008270">
    <property type="term" value="F:zinc ion binding"/>
    <property type="evidence" value="ECO:0007669"/>
    <property type="project" value="UniProtKB-KW"/>
</dbReference>
<dbReference type="PROSITE" id="PS50014">
    <property type="entry name" value="BROMODOMAIN_2"/>
    <property type="match status" value="1"/>
</dbReference>
<keyword evidence="2" id="KW-0489">Methyltransferase</keyword>
<dbReference type="Pfam" id="PF13771">
    <property type="entry name" value="zf-HC5HC2H"/>
    <property type="match status" value="1"/>
</dbReference>